<reference evidence="2" key="1">
    <citation type="submission" date="2020-08" db="EMBL/GenBank/DDBJ databases">
        <title>A bifunctional nitrone conjugated secondary metabolite targeting the ribosome.</title>
        <authorList>
            <person name="Limbrick E.M."/>
            <person name="Graf M."/>
            <person name="Derewacz D.K."/>
            <person name="Nguyen F."/>
            <person name="Spraggins J.M."/>
            <person name="Wieland M."/>
            <person name="Ynigez-Gutierrez A.E."/>
            <person name="Reisman B.J."/>
            <person name="Zinshteyn B."/>
            <person name="McCulloch K."/>
            <person name="Iverson T.M."/>
            <person name="Green R."/>
            <person name="Wilson D.N."/>
            <person name="Bachmann B.O."/>
        </authorList>
    </citation>
    <scope>NUCLEOTIDE SEQUENCE</scope>
    <source>
        <strain evidence="2">Africana</strain>
    </source>
</reference>
<sequence length="256" mass="28451">MTSDLHVEPAHEEELSIVLSILDDAAEWLHRQGIDQWPASFSRDATWRTDRIRAYIRQGCTYLVREPGGTAVATFTLTPGADPQFAHGWPDGPDVGGYVFRMAVRRSAAGQDLGSRILDWAGREVWRWGRKWLRVDVHRHNPELQAYYEGLGFTRVAEVIAPDLSTPGRIRGSGTLMQRPAEPGEEAVADQYDPHGTAGALIEAANMITQLRSDPPPLVEDPWNTALEQAARLLETEAIRIKQACGMYHRAMGSGD</sequence>
<gene>
    <name evidence="2" type="ORF">HZU44_25295</name>
</gene>
<keyword evidence="2" id="KW-0808">Transferase</keyword>
<evidence type="ECO:0000259" key="1">
    <source>
        <dbReference type="PROSITE" id="PS51186"/>
    </source>
</evidence>
<dbReference type="Pfam" id="PF00583">
    <property type="entry name" value="Acetyltransf_1"/>
    <property type="match status" value="1"/>
</dbReference>
<proteinExistence type="predicted"/>
<accession>A0A7D5Y7V8</accession>
<dbReference type="InterPro" id="IPR000182">
    <property type="entry name" value="GNAT_dom"/>
</dbReference>
<protein>
    <submittedName>
        <fullName evidence="2">GNAT family N-acetyltransferase</fullName>
    </submittedName>
</protein>
<name>A0A7D5Y7V8_9ACTN</name>
<dbReference type="PROSITE" id="PS51186">
    <property type="entry name" value="GNAT"/>
    <property type="match status" value="1"/>
</dbReference>
<dbReference type="EMBL" id="CP058905">
    <property type="protein sequence ID" value="QLJ98019.1"/>
    <property type="molecule type" value="Genomic_DNA"/>
</dbReference>
<dbReference type="SUPFAM" id="SSF55729">
    <property type="entry name" value="Acyl-CoA N-acyltransferases (Nat)"/>
    <property type="match status" value="1"/>
</dbReference>
<dbReference type="InterPro" id="IPR016181">
    <property type="entry name" value="Acyl_CoA_acyltransferase"/>
</dbReference>
<evidence type="ECO:0000313" key="2">
    <source>
        <dbReference type="EMBL" id="QLJ98019.1"/>
    </source>
</evidence>
<feature type="domain" description="N-acetyltransferase" evidence="1">
    <location>
        <begin position="5"/>
        <end position="182"/>
    </location>
</feature>
<dbReference type="GO" id="GO:0016747">
    <property type="term" value="F:acyltransferase activity, transferring groups other than amino-acyl groups"/>
    <property type="evidence" value="ECO:0007669"/>
    <property type="project" value="InterPro"/>
</dbReference>
<organism evidence="2">
    <name type="scientific">Micromonospora carbonacea</name>
    <dbReference type="NCBI Taxonomy" id="47853"/>
    <lineage>
        <taxon>Bacteria</taxon>
        <taxon>Bacillati</taxon>
        <taxon>Actinomycetota</taxon>
        <taxon>Actinomycetes</taxon>
        <taxon>Micromonosporales</taxon>
        <taxon>Micromonosporaceae</taxon>
        <taxon>Micromonospora</taxon>
    </lineage>
</organism>
<dbReference type="AlphaFoldDB" id="A0A7D5Y7V8"/>
<dbReference type="Gene3D" id="3.40.630.30">
    <property type="match status" value="1"/>
</dbReference>